<dbReference type="Pfam" id="PF05056">
    <property type="entry name" value="DUF674"/>
    <property type="match status" value="1"/>
</dbReference>
<evidence type="ECO:0000313" key="2">
    <source>
        <dbReference type="Proteomes" id="UP001633002"/>
    </source>
</evidence>
<keyword evidence="2" id="KW-1185">Reference proteome</keyword>
<organism evidence="1 2">
    <name type="scientific">Riccia sorocarpa</name>
    <dbReference type="NCBI Taxonomy" id="122646"/>
    <lineage>
        <taxon>Eukaryota</taxon>
        <taxon>Viridiplantae</taxon>
        <taxon>Streptophyta</taxon>
        <taxon>Embryophyta</taxon>
        <taxon>Marchantiophyta</taxon>
        <taxon>Marchantiopsida</taxon>
        <taxon>Marchantiidae</taxon>
        <taxon>Marchantiales</taxon>
        <taxon>Ricciaceae</taxon>
        <taxon>Riccia</taxon>
    </lineage>
</organism>
<name>A0ABD3GKB1_9MARC</name>
<reference evidence="1 2" key="1">
    <citation type="submission" date="2024-09" db="EMBL/GenBank/DDBJ databases">
        <title>Chromosome-scale assembly of Riccia sorocarpa.</title>
        <authorList>
            <person name="Paukszto L."/>
        </authorList>
    </citation>
    <scope>NUCLEOTIDE SEQUENCE [LARGE SCALE GENOMIC DNA]</scope>
    <source>
        <strain evidence="1">LP-2024</strain>
        <tissue evidence="1">Aerial parts of the thallus</tissue>
    </source>
</reference>
<accession>A0ABD3GKB1</accession>
<dbReference type="AlphaFoldDB" id="A0ABD3GKB1"/>
<dbReference type="PANTHER" id="PTHR33103">
    <property type="entry name" value="OS01G0153900 PROTEIN"/>
    <property type="match status" value="1"/>
</dbReference>
<dbReference type="EMBL" id="JBJQOH010000007">
    <property type="protein sequence ID" value="KAL3678515.1"/>
    <property type="molecule type" value="Genomic_DNA"/>
</dbReference>
<dbReference type="InterPro" id="IPR007750">
    <property type="entry name" value="DUF674"/>
</dbReference>
<comment type="caution">
    <text evidence="1">The sequence shown here is derived from an EMBL/GenBank/DDBJ whole genome shotgun (WGS) entry which is preliminary data.</text>
</comment>
<sequence length="123" mass="13652">MMKVKLSRSRRLNRVLLLECGKDFADTLVGLLLMPVGTMMKCLGSFVEEDGNALYNLYASMKEIDWEGLSTPLAKDVLTDAAPYYRHRGLLLAKAAFASKTPLTDVFITKFREENEAGTEATG</sequence>
<proteinExistence type="predicted"/>
<dbReference type="PANTHER" id="PTHR33103:SF19">
    <property type="entry name" value="OS09G0544700 PROTEIN"/>
    <property type="match status" value="1"/>
</dbReference>
<gene>
    <name evidence="1" type="ORF">R1sor_021471</name>
</gene>
<protein>
    <submittedName>
        <fullName evidence="1">Uncharacterized protein</fullName>
    </submittedName>
</protein>
<evidence type="ECO:0000313" key="1">
    <source>
        <dbReference type="EMBL" id="KAL3678515.1"/>
    </source>
</evidence>
<dbReference type="Proteomes" id="UP001633002">
    <property type="component" value="Unassembled WGS sequence"/>
</dbReference>